<dbReference type="Proteomes" id="UP000267289">
    <property type="component" value="Unassembled WGS sequence"/>
</dbReference>
<accession>A0A498QKW3</accession>
<feature type="compositionally biased region" description="Basic and acidic residues" evidence="1">
    <location>
        <begin position="99"/>
        <end position="108"/>
    </location>
</feature>
<evidence type="ECO:0000259" key="3">
    <source>
        <dbReference type="Pfam" id="PF12484"/>
    </source>
</evidence>
<keyword evidence="2" id="KW-0732">Signal</keyword>
<dbReference type="Pfam" id="PF12484">
    <property type="entry name" value="PPE-SVP"/>
    <property type="match status" value="1"/>
</dbReference>
<proteinExistence type="predicted"/>
<evidence type="ECO:0000313" key="5">
    <source>
        <dbReference type="Proteomes" id="UP000267289"/>
    </source>
</evidence>
<feature type="region of interest" description="Disordered" evidence="1">
    <location>
        <begin position="93"/>
        <end position="133"/>
    </location>
</feature>
<feature type="compositionally biased region" description="Basic residues" evidence="1">
    <location>
        <begin position="120"/>
        <end position="133"/>
    </location>
</feature>
<evidence type="ECO:0000256" key="1">
    <source>
        <dbReference type="SAM" id="MobiDB-lite"/>
    </source>
</evidence>
<organism evidence="4 5">
    <name type="scientific">Mycobacterium innocens</name>
    <dbReference type="NCBI Taxonomy" id="2341083"/>
    <lineage>
        <taxon>Bacteria</taxon>
        <taxon>Bacillati</taxon>
        <taxon>Actinomycetota</taxon>
        <taxon>Actinomycetes</taxon>
        <taxon>Mycobacteriales</taxon>
        <taxon>Mycobacteriaceae</taxon>
        <taxon>Mycobacterium</taxon>
    </lineage>
</organism>
<name>A0A498QKW3_9MYCO</name>
<keyword evidence="5" id="KW-1185">Reference proteome</keyword>
<dbReference type="AlphaFoldDB" id="A0A498QKW3"/>
<dbReference type="EMBL" id="UPHQ01000257">
    <property type="protein sequence ID" value="VBA44220.1"/>
    <property type="molecule type" value="Genomic_DNA"/>
</dbReference>
<feature type="chain" id="PRO_5038940489" evidence="2">
    <location>
        <begin position="21"/>
        <end position="133"/>
    </location>
</feature>
<reference evidence="4 5" key="1">
    <citation type="submission" date="2018-09" db="EMBL/GenBank/DDBJ databases">
        <authorList>
            <person name="Tagini F."/>
        </authorList>
    </citation>
    <scope>NUCLEOTIDE SEQUENCE [LARGE SCALE GENOMIC DNA]</scope>
    <source>
        <strain evidence="4 5">MK13</strain>
    </source>
</reference>
<feature type="domain" description="PPE family C-terminal" evidence="3">
    <location>
        <begin position="35"/>
        <end position="94"/>
    </location>
</feature>
<evidence type="ECO:0000313" key="4">
    <source>
        <dbReference type="EMBL" id="VBA44220.1"/>
    </source>
</evidence>
<gene>
    <name evidence="4" type="ORF">LAUMK13_04908</name>
</gene>
<dbReference type="RefSeq" id="WP_075542680.1">
    <property type="nucleotide sequence ID" value="NZ_UPHQ01000257.1"/>
</dbReference>
<sequence>MMQSFATKALAKAAMGGAAAATHMVPITAPAHQISAALGSADSIGRLSVPPSWAVKAPAILPDADLLPGAVAADPDSGTPWVQMAMSSLAVNRGRPRGCRADGPDKVRPSNARRRLAEPKRRRGFRFPAPQRR</sequence>
<dbReference type="InterPro" id="IPR022171">
    <property type="entry name" value="PPE_C"/>
</dbReference>
<feature type="signal peptide" evidence="2">
    <location>
        <begin position="1"/>
        <end position="20"/>
    </location>
</feature>
<evidence type="ECO:0000256" key="2">
    <source>
        <dbReference type="SAM" id="SignalP"/>
    </source>
</evidence>
<protein>
    <submittedName>
        <fullName evidence="4">Putative PPE family protein PPE17</fullName>
    </submittedName>
</protein>